<feature type="region of interest" description="Disordered" evidence="1">
    <location>
        <begin position="154"/>
        <end position="198"/>
    </location>
</feature>
<dbReference type="OrthoDB" id="693437at2759"/>
<dbReference type="InterPro" id="IPR008889">
    <property type="entry name" value="VQ"/>
</dbReference>
<protein>
    <recommendedName>
        <fullName evidence="2">VQ domain-containing protein</fullName>
    </recommendedName>
</protein>
<sequence length="279" mass="30984">MTKNQSSNPGRGGTLGGMHRDSRVISKVQPPKIRIIHLFPPKIHHADVDDFRDLVQRLTGKNGGKVKGKGKKESRVISKVQAPKIRVIHLLPAKIHHADVADFRDLVQRLTGKNGGKVKGKGKGKKVKHDQEDTTTIRCDYPTVIIPKVEAEMMGKPAGSSSSCDHHQDLDQHHHWRPSSSSSSSGDDHDNNMFSGGGYIPPLKVDDDGFDFTSLFNFDDHDHHNQSSSGDDDHNNDIVLSNGGYLSTFYEVDNDGFDLNPLLMMEEDNLNPFGDYKFN</sequence>
<keyword evidence="4" id="KW-1185">Reference proteome</keyword>
<dbReference type="GO" id="GO:0005634">
    <property type="term" value="C:nucleus"/>
    <property type="evidence" value="ECO:0007669"/>
    <property type="project" value="TreeGrafter"/>
</dbReference>
<dbReference type="Proteomes" id="UP001153076">
    <property type="component" value="Unassembled WGS sequence"/>
</dbReference>
<evidence type="ECO:0000259" key="2">
    <source>
        <dbReference type="Pfam" id="PF05678"/>
    </source>
</evidence>
<evidence type="ECO:0000313" key="3">
    <source>
        <dbReference type="EMBL" id="KAJ8448139.1"/>
    </source>
</evidence>
<feature type="compositionally biased region" description="Basic and acidic residues" evidence="1">
    <location>
        <begin position="164"/>
        <end position="173"/>
    </location>
</feature>
<dbReference type="InterPro" id="IPR039607">
    <property type="entry name" value="VQ_8/17/18/20/21/25"/>
</dbReference>
<dbReference type="EMBL" id="JAKOGI010000032">
    <property type="protein sequence ID" value="KAJ8448139.1"/>
    <property type="molecule type" value="Genomic_DNA"/>
</dbReference>
<organism evidence="3 4">
    <name type="scientific">Carnegiea gigantea</name>
    <dbReference type="NCBI Taxonomy" id="171969"/>
    <lineage>
        <taxon>Eukaryota</taxon>
        <taxon>Viridiplantae</taxon>
        <taxon>Streptophyta</taxon>
        <taxon>Embryophyta</taxon>
        <taxon>Tracheophyta</taxon>
        <taxon>Spermatophyta</taxon>
        <taxon>Magnoliopsida</taxon>
        <taxon>eudicotyledons</taxon>
        <taxon>Gunneridae</taxon>
        <taxon>Pentapetalae</taxon>
        <taxon>Caryophyllales</taxon>
        <taxon>Cactineae</taxon>
        <taxon>Cactaceae</taxon>
        <taxon>Cactoideae</taxon>
        <taxon>Echinocereeae</taxon>
        <taxon>Carnegiea</taxon>
    </lineage>
</organism>
<feature type="compositionally biased region" description="Basic residues" evidence="1">
    <location>
        <begin position="116"/>
        <end position="128"/>
    </location>
</feature>
<comment type="caution">
    <text evidence="3">The sequence shown here is derived from an EMBL/GenBank/DDBJ whole genome shotgun (WGS) entry which is preliminary data.</text>
</comment>
<name>A0A9Q1QNC2_9CARY</name>
<feature type="region of interest" description="Disordered" evidence="1">
    <location>
        <begin position="1"/>
        <end position="23"/>
    </location>
</feature>
<feature type="domain" description="VQ" evidence="2">
    <location>
        <begin position="39"/>
        <end position="62"/>
    </location>
</feature>
<evidence type="ECO:0000313" key="4">
    <source>
        <dbReference type="Proteomes" id="UP001153076"/>
    </source>
</evidence>
<reference evidence="3" key="1">
    <citation type="submission" date="2022-04" db="EMBL/GenBank/DDBJ databases">
        <title>Carnegiea gigantea Genome sequencing and assembly v2.</title>
        <authorList>
            <person name="Copetti D."/>
            <person name="Sanderson M.J."/>
            <person name="Burquez A."/>
            <person name="Wojciechowski M.F."/>
        </authorList>
    </citation>
    <scope>NUCLEOTIDE SEQUENCE</scope>
    <source>
        <strain evidence="3">SGP5-SGP5p</strain>
        <tissue evidence="3">Aerial part</tissue>
    </source>
</reference>
<accession>A0A9Q1QNC2</accession>
<proteinExistence type="predicted"/>
<feature type="region of interest" description="Disordered" evidence="1">
    <location>
        <begin position="113"/>
        <end position="132"/>
    </location>
</feature>
<evidence type="ECO:0000256" key="1">
    <source>
        <dbReference type="SAM" id="MobiDB-lite"/>
    </source>
</evidence>
<feature type="domain" description="VQ" evidence="2">
    <location>
        <begin position="97"/>
        <end position="114"/>
    </location>
</feature>
<dbReference type="Pfam" id="PF05678">
    <property type="entry name" value="VQ"/>
    <property type="match status" value="2"/>
</dbReference>
<dbReference type="PANTHER" id="PTHR33143">
    <property type="entry name" value="F16F4.1 PROTEIN-RELATED"/>
    <property type="match status" value="1"/>
</dbReference>
<gene>
    <name evidence="3" type="ORF">Cgig2_031863</name>
</gene>
<dbReference type="AlphaFoldDB" id="A0A9Q1QNC2"/>
<dbReference type="PANTHER" id="PTHR33143:SF3">
    <property type="entry name" value="VQ MOTIF-CONTAINING PROTEIN 17-RELATED"/>
    <property type="match status" value="1"/>
</dbReference>